<dbReference type="PANTHER" id="PTHR45947">
    <property type="entry name" value="SULFOQUINOVOSYL TRANSFERASE SQD2"/>
    <property type="match status" value="1"/>
</dbReference>
<feature type="region of interest" description="Disordered" evidence="1">
    <location>
        <begin position="429"/>
        <end position="448"/>
    </location>
</feature>
<keyword evidence="3" id="KW-0808">Transferase</keyword>
<evidence type="ECO:0000259" key="2">
    <source>
        <dbReference type="Pfam" id="PF00534"/>
    </source>
</evidence>
<sequence>MTAPTNKKLKILLVLEQCNPDWPSVPLVGYNFFKAIRQLADVTLVTHERNKPALENKGYENIVYIPESAAIKQYYKSVPSLVMKGRVNWPLYHLLSYPVYAEFDHRVYQAFKQKVLQGEYDIVHAMTPIMPRYPQKIIQACQKKNIPFLLGPVNGGIPFPPGFQETAKKENAGLNFLRVLGRYLIPGYVETYKKATHIFSGSTYTLSLVQKLFAIPDERISLLSENGIDHDSIIEVERSAISDRPINLLFVGRLVPYKCADVVIEAIGKLESSLKNRVKLTIVGEGSEKGNLEKMVQDLHLSNQVNFTGWVPQEETVNYYRQADVFCFPSIREFGGAVVIEAMACGLPCIVVNYGGIGEYVTEKTGFKIEPRSREYVVEQVKEKIKILAEDQQLYSQMSVNSVERAKDFIWSNKALKISEVYQEILNSSQTASDSNPTQSVRQLYHTV</sequence>
<dbReference type="AlphaFoldDB" id="A0A0F5YBT2"/>
<feature type="domain" description="Glycosyl transferase family 1" evidence="2">
    <location>
        <begin position="237"/>
        <end position="401"/>
    </location>
</feature>
<proteinExistence type="predicted"/>
<dbReference type="PANTHER" id="PTHR45947:SF3">
    <property type="entry name" value="SULFOQUINOVOSYL TRANSFERASE SQD2"/>
    <property type="match status" value="1"/>
</dbReference>
<dbReference type="GO" id="GO:0016757">
    <property type="term" value="F:glycosyltransferase activity"/>
    <property type="evidence" value="ECO:0007669"/>
    <property type="project" value="InterPro"/>
</dbReference>
<protein>
    <submittedName>
        <fullName evidence="3">Glycosyl transferase family 1</fullName>
    </submittedName>
</protein>
<dbReference type="SUPFAM" id="SSF53756">
    <property type="entry name" value="UDP-Glycosyltransferase/glycogen phosphorylase"/>
    <property type="match status" value="1"/>
</dbReference>
<name>A0A0F5YBT2_9CYAN</name>
<dbReference type="CDD" id="cd03801">
    <property type="entry name" value="GT4_PimA-like"/>
    <property type="match status" value="1"/>
</dbReference>
<gene>
    <name evidence="3" type="ORF">WN50_20255</name>
</gene>
<evidence type="ECO:0000313" key="3">
    <source>
        <dbReference type="EMBL" id="KKD36359.1"/>
    </source>
</evidence>
<evidence type="ECO:0000313" key="4">
    <source>
        <dbReference type="Proteomes" id="UP000033607"/>
    </source>
</evidence>
<reference evidence="3 4" key="1">
    <citation type="submission" date="2015-06" db="EMBL/GenBank/DDBJ databases">
        <title>Draft genome assembly of filamentous brackish cyanobacterium Limnoraphis robusta strain CS-951.</title>
        <authorList>
            <person name="Willis A."/>
            <person name="Parks M."/>
            <person name="Burford M.A."/>
        </authorList>
    </citation>
    <scope>NUCLEOTIDE SEQUENCE [LARGE SCALE GENOMIC DNA]</scope>
    <source>
        <strain evidence="3 4">CS-951</strain>
    </source>
</reference>
<feature type="compositionally biased region" description="Polar residues" evidence="1">
    <location>
        <begin position="429"/>
        <end position="442"/>
    </location>
</feature>
<dbReference type="EMBL" id="LATL02000079">
    <property type="protein sequence ID" value="KKD36359.1"/>
    <property type="molecule type" value="Genomic_DNA"/>
</dbReference>
<dbReference type="Proteomes" id="UP000033607">
    <property type="component" value="Unassembled WGS sequence"/>
</dbReference>
<dbReference type="OrthoDB" id="9775208at2"/>
<dbReference type="Gene3D" id="3.40.50.2000">
    <property type="entry name" value="Glycogen Phosphorylase B"/>
    <property type="match status" value="2"/>
</dbReference>
<evidence type="ECO:0000256" key="1">
    <source>
        <dbReference type="SAM" id="MobiDB-lite"/>
    </source>
</evidence>
<dbReference type="InterPro" id="IPR050194">
    <property type="entry name" value="Glycosyltransferase_grp1"/>
</dbReference>
<dbReference type="InterPro" id="IPR001296">
    <property type="entry name" value="Glyco_trans_1"/>
</dbReference>
<accession>A0A0F5YBT2</accession>
<dbReference type="RefSeq" id="WP_046280396.1">
    <property type="nucleotide sequence ID" value="NZ_LATL02000079.1"/>
</dbReference>
<organism evidence="3 4">
    <name type="scientific">Limnoraphis robusta CS-951</name>
    <dbReference type="NCBI Taxonomy" id="1637645"/>
    <lineage>
        <taxon>Bacteria</taxon>
        <taxon>Bacillati</taxon>
        <taxon>Cyanobacteriota</taxon>
        <taxon>Cyanophyceae</taxon>
        <taxon>Oscillatoriophycideae</taxon>
        <taxon>Oscillatoriales</taxon>
        <taxon>Sirenicapillariaceae</taxon>
        <taxon>Limnoraphis</taxon>
    </lineage>
</organism>
<dbReference type="Pfam" id="PF00534">
    <property type="entry name" value="Glycos_transf_1"/>
    <property type="match status" value="1"/>
</dbReference>
<comment type="caution">
    <text evidence="3">The sequence shown here is derived from an EMBL/GenBank/DDBJ whole genome shotgun (WGS) entry which is preliminary data.</text>
</comment>